<dbReference type="EMBL" id="JAHCVJ010000001">
    <property type="protein sequence ID" value="MBT0663193.1"/>
    <property type="molecule type" value="Genomic_DNA"/>
</dbReference>
<dbReference type="CDD" id="cd08168">
    <property type="entry name" value="Cytochrom_C3"/>
    <property type="match status" value="1"/>
</dbReference>
<protein>
    <submittedName>
        <fullName evidence="9">Cytochrome c family protein</fullName>
    </submittedName>
</protein>
<dbReference type="AlphaFoldDB" id="A0AAW4KXC0"/>
<comment type="cofactor">
    <cofactor evidence="6">
        <name>heme c</name>
        <dbReference type="ChEBI" id="CHEBI:61717"/>
    </cofactor>
    <text evidence="6">Binds 4 heme c groups covalently per monomer.</text>
</comment>
<evidence type="ECO:0000259" key="8">
    <source>
        <dbReference type="Pfam" id="PF14522"/>
    </source>
</evidence>
<dbReference type="GO" id="GO:0020037">
    <property type="term" value="F:heme binding"/>
    <property type="evidence" value="ECO:0007669"/>
    <property type="project" value="InterPro"/>
</dbReference>
<dbReference type="InterPro" id="IPR029467">
    <property type="entry name" value="Cyt_c7-like"/>
</dbReference>
<dbReference type="InterPro" id="IPR010177">
    <property type="entry name" value="Paired_CXXCH_1"/>
</dbReference>
<reference evidence="9 10" key="1">
    <citation type="submission" date="2021-05" db="EMBL/GenBank/DDBJ databases">
        <title>The draft genome of Geobacter pelophilus DSM 12255.</title>
        <authorList>
            <person name="Xu Z."/>
            <person name="Masuda Y."/>
            <person name="Itoh H."/>
            <person name="Senoo K."/>
        </authorList>
    </citation>
    <scope>NUCLEOTIDE SEQUENCE [LARGE SCALE GENOMIC DNA]</scope>
    <source>
        <strain evidence="9 10">DSM 12255</strain>
    </source>
</reference>
<evidence type="ECO:0000256" key="5">
    <source>
        <dbReference type="ARBA" id="ARBA00023004"/>
    </source>
</evidence>
<name>A0AAW4KXC0_9BACT</name>
<organism evidence="9 10">
    <name type="scientific">Geoanaerobacter pelophilus</name>
    <dbReference type="NCBI Taxonomy" id="60036"/>
    <lineage>
        <taxon>Bacteria</taxon>
        <taxon>Pseudomonadati</taxon>
        <taxon>Thermodesulfobacteriota</taxon>
        <taxon>Desulfuromonadia</taxon>
        <taxon>Geobacterales</taxon>
        <taxon>Geobacteraceae</taxon>
        <taxon>Geoanaerobacter</taxon>
    </lineage>
</organism>
<gene>
    <name evidence="9" type="ORF">KI809_02670</name>
</gene>
<evidence type="ECO:0000256" key="6">
    <source>
        <dbReference type="PIRSR" id="PIRSR602322-1"/>
    </source>
</evidence>
<keyword evidence="5 6" id="KW-0408">Iron</keyword>
<sequence length="93" mass="9721">MRSSIASLVLIVLGFAVGAIAAAAPDIMTFPATVGDVIFNHKKHVDGGINCKTCHAYKGGKIKGLGKEWAHKVCRGCHEAIMMGPTKCTGCHA</sequence>
<feature type="signal peptide" evidence="7">
    <location>
        <begin position="1"/>
        <end position="21"/>
    </location>
</feature>
<feature type="binding site" description="axial binding residue" evidence="6">
    <location>
        <position position="77"/>
    </location>
    <ligand>
        <name>heme c</name>
        <dbReference type="ChEBI" id="CHEBI:61717"/>
        <label>1</label>
    </ligand>
    <ligandPart>
        <name>Fe</name>
        <dbReference type="ChEBI" id="CHEBI:18248"/>
    </ligandPart>
</feature>
<evidence type="ECO:0000256" key="3">
    <source>
        <dbReference type="ARBA" id="ARBA00022723"/>
    </source>
</evidence>
<proteinExistence type="predicted"/>
<evidence type="ECO:0000313" key="10">
    <source>
        <dbReference type="Proteomes" id="UP000811899"/>
    </source>
</evidence>
<feature type="chain" id="PRO_5043767056" evidence="7">
    <location>
        <begin position="22"/>
        <end position="93"/>
    </location>
</feature>
<feature type="binding site" description="axial binding residue" evidence="6">
    <location>
        <position position="44"/>
    </location>
    <ligand>
        <name>heme c</name>
        <dbReference type="ChEBI" id="CHEBI:61717"/>
        <label>1</label>
    </ligand>
    <ligandPart>
        <name>Fe</name>
        <dbReference type="ChEBI" id="CHEBI:18248"/>
    </ligandPart>
</feature>
<evidence type="ECO:0000256" key="2">
    <source>
        <dbReference type="ARBA" id="ARBA00022617"/>
    </source>
</evidence>
<dbReference type="Gene3D" id="3.90.10.10">
    <property type="entry name" value="Cytochrome C3"/>
    <property type="match status" value="1"/>
</dbReference>
<dbReference type="Proteomes" id="UP000811899">
    <property type="component" value="Unassembled WGS sequence"/>
</dbReference>
<dbReference type="Pfam" id="PF14522">
    <property type="entry name" value="Cytochrome_C7"/>
    <property type="match status" value="1"/>
</dbReference>
<feature type="domain" description="Cytochrome c7-like" evidence="8">
    <location>
        <begin position="37"/>
        <end position="92"/>
    </location>
</feature>
<keyword evidence="3 6" id="KW-0479">Metal-binding</keyword>
<dbReference type="SUPFAM" id="SSF48695">
    <property type="entry name" value="Multiheme cytochromes"/>
    <property type="match status" value="1"/>
</dbReference>
<keyword evidence="7" id="KW-0732">Signal</keyword>
<feature type="binding site" description="axial binding residue" evidence="6">
    <location>
        <position position="41"/>
    </location>
    <ligand>
        <name>heme c</name>
        <dbReference type="ChEBI" id="CHEBI:61717"/>
        <label>1</label>
    </ligand>
    <ligandPart>
        <name>Fe</name>
        <dbReference type="ChEBI" id="CHEBI:18248"/>
    </ligandPart>
</feature>
<dbReference type="RefSeq" id="WP_214169957.1">
    <property type="nucleotide sequence ID" value="NZ_JAHCVJ010000001.1"/>
</dbReference>
<evidence type="ECO:0000256" key="1">
    <source>
        <dbReference type="ARBA" id="ARBA00022448"/>
    </source>
</evidence>
<dbReference type="GO" id="GO:0046872">
    <property type="term" value="F:metal ion binding"/>
    <property type="evidence" value="ECO:0007669"/>
    <property type="project" value="UniProtKB-KW"/>
</dbReference>
<dbReference type="GO" id="GO:0009055">
    <property type="term" value="F:electron transfer activity"/>
    <property type="evidence" value="ECO:0007669"/>
    <property type="project" value="InterPro"/>
</dbReference>
<evidence type="ECO:0000256" key="4">
    <source>
        <dbReference type="ARBA" id="ARBA00022982"/>
    </source>
</evidence>
<evidence type="ECO:0000256" key="7">
    <source>
        <dbReference type="SAM" id="SignalP"/>
    </source>
</evidence>
<comment type="caution">
    <text evidence="9">The sequence shown here is derived from an EMBL/GenBank/DDBJ whole genome shotgun (WGS) entry which is preliminary data.</text>
</comment>
<dbReference type="NCBIfam" id="TIGR01905">
    <property type="entry name" value="paired_CXXCH_1"/>
    <property type="match status" value="1"/>
</dbReference>
<keyword evidence="1" id="KW-0813">Transport</keyword>
<feature type="binding site" description="axial binding residue" evidence="6">
    <location>
        <position position="78"/>
    </location>
    <ligand>
        <name>heme c</name>
        <dbReference type="ChEBI" id="CHEBI:61717"/>
        <label>1</label>
    </ligand>
    <ligandPart>
        <name>Fe</name>
        <dbReference type="ChEBI" id="CHEBI:18248"/>
    </ligandPart>
</feature>
<keyword evidence="10" id="KW-1185">Reference proteome</keyword>
<feature type="binding site" description="axial binding residue" evidence="6">
    <location>
        <position position="51"/>
    </location>
    <ligand>
        <name>heme c</name>
        <dbReference type="ChEBI" id="CHEBI:61717"/>
        <label>1</label>
    </ligand>
    <ligandPart>
        <name>Fe</name>
        <dbReference type="ChEBI" id="CHEBI:18248"/>
    </ligandPart>
</feature>
<dbReference type="PRINTS" id="PR00609">
    <property type="entry name" value="CYTOCHROMEC3"/>
</dbReference>
<feature type="binding site" description="axial binding residue" evidence="6">
    <location>
        <position position="55"/>
    </location>
    <ligand>
        <name>heme c</name>
        <dbReference type="ChEBI" id="CHEBI:61717"/>
        <label>1</label>
    </ligand>
    <ligandPart>
        <name>Fe</name>
        <dbReference type="ChEBI" id="CHEBI:18248"/>
    </ligandPart>
</feature>
<evidence type="ECO:0000313" key="9">
    <source>
        <dbReference type="EMBL" id="MBT0663193.1"/>
    </source>
</evidence>
<keyword evidence="4" id="KW-0249">Electron transport</keyword>
<keyword evidence="2 6" id="KW-0349">Heme</keyword>
<dbReference type="InterPro" id="IPR002322">
    <property type="entry name" value="Cyt_c_III"/>
</dbReference>
<feature type="binding site" description="axial binding residue" evidence="6">
    <location>
        <position position="54"/>
    </location>
    <ligand>
        <name>heme c</name>
        <dbReference type="ChEBI" id="CHEBI:61717"/>
        <label>3</label>
    </ligand>
    <ligandPart>
        <name>Fe</name>
        <dbReference type="ChEBI" id="CHEBI:18248"/>
    </ligandPart>
</feature>
<accession>A0AAW4KXC0</accession>
<dbReference type="InterPro" id="IPR036280">
    <property type="entry name" value="Multihaem_cyt_sf"/>
</dbReference>